<gene>
    <name evidence="2" type="ORF">GYN08_22705</name>
</gene>
<keyword evidence="1" id="KW-0732">Signal</keyword>
<feature type="chain" id="PRO_5045813869" description="Lipoprotein" evidence="1">
    <location>
        <begin position="22"/>
        <end position="132"/>
    </location>
</feature>
<protein>
    <recommendedName>
        <fullName evidence="4">Lipoprotein</fullName>
    </recommendedName>
</protein>
<evidence type="ECO:0008006" key="4">
    <source>
        <dbReference type="Google" id="ProtNLM"/>
    </source>
</evidence>
<dbReference type="Proteomes" id="UP000800303">
    <property type="component" value="Unassembled WGS sequence"/>
</dbReference>
<keyword evidence="3" id="KW-1185">Reference proteome</keyword>
<reference evidence="2 3" key="1">
    <citation type="submission" date="2020-01" db="EMBL/GenBank/DDBJ databases">
        <title>Polyphasic characterisation and genomic insights into a novel alkali tolerant bacterium VR-M41.</title>
        <authorList>
            <person name="Vemuluri V.R."/>
        </authorList>
    </citation>
    <scope>NUCLEOTIDE SEQUENCE [LARGE SCALE GENOMIC DNA]</scope>
    <source>
        <strain evidence="2 3">VR-M41</strain>
    </source>
</reference>
<dbReference type="PROSITE" id="PS51257">
    <property type="entry name" value="PROKAR_LIPOPROTEIN"/>
    <property type="match status" value="1"/>
</dbReference>
<proteinExistence type="predicted"/>
<dbReference type="RefSeq" id="WP_166279774.1">
    <property type="nucleotide sequence ID" value="NZ_JAAFGS010000015.1"/>
</dbReference>
<comment type="caution">
    <text evidence="2">The sequence shown here is derived from an EMBL/GenBank/DDBJ whole genome shotgun (WGS) entry which is preliminary data.</text>
</comment>
<evidence type="ECO:0000256" key="1">
    <source>
        <dbReference type="SAM" id="SignalP"/>
    </source>
</evidence>
<feature type="signal peptide" evidence="1">
    <location>
        <begin position="1"/>
        <end position="21"/>
    </location>
</feature>
<evidence type="ECO:0000313" key="3">
    <source>
        <dbReference type="Proteomes" id="UP000800303"/>
    </source>
</evidence>
<accession>A0ABX0FD12</accession>
<evidence type="ECO:0000313" key="2">
    <source>
        <dbReference type="EMBL" id="NGZ78109.1"/>
    </source>
</evidence>
<sequence>MKRKVASLAFCLFCTSLLLLTGCTSEEPSSWAIYNGATVEESFPVPQEASKTDVTADNTKMSYVRYSVPGLDSLDQIPDAYLDAIRAWGWTEQTDQENREEPNPILIFSKGNTTVHLSLEGSYLTVLVPKED</sequence>
<organism evidence="2 3">
    <name type="scientific">Saccharibacillus alkalitolerans</name>
    <dbReference type="NCBI Taxonomy" id="2705290"/>
    <lineage>
        <taxon>Bacteria</taxon>
        <taxon>Bacillati</taxon>
        <taxon>Bacillota</taxon>
        <taxon>Bacilli</taxon>
        <taxon>Bacillales</taxon>
        <taxon>Paenibacillaceae</taxon>
        <taxon>Saccharibacillus</taxon>
    </lineage>
</organism>
<name>A0ABX0FD12_9BACL</name>
<dbReference type="EMBL" id="JAAFGS010000015">
    <property type="protein sequence ID" value="NGZ78109.1"/>
    <property type="molecule type" value="Genomic_DNA"/>
</dbReference>